<evidence type="ECO:0000313" key="3">
    <source>
        <dbReference type="Proteomes" id="UP000305131"/>
    </source>
</evidence>
<dbReference type="RefSeq" id="WP_138399367.1">
    <property type="nucleotide sequence ID" value="NZ_JBAFVI010000002.1"/>
</dbReference>
<reference evidence="2 3" key="1">
    <citation type="submission" date="2019-05" db="EMBL/GenBank/DDBJ databases">
        <authorList>
            <person name="Zhou X."/>
        </authorList>
    </citation>
    <scope>NUCLEOTIDE SEQUENCE [LARGE SCALE GENOMIC DNA]</scope>
    <source>
        <strain evidence="2 3">DSM 432</strain>
    </source>
</reference>
<proteinExistence type="predicted"/>
<dbReference type="EMBL" id="VAUP01000022">
    <property type="protein sequence ID" value="TLX43010.1"/>
    <property type="molecule type" value="Genomic_DNA"/>
</dbReference>
<dbReference type="SUPFAM" id="SSF48179">
    <property type="entry name" value="6-phosphogluconate dehydrogenase C-terminal domain-like"/>
    <property type="match status" value="1"/>
</dbReference>
<sequence length="103" mass="10723">MHVGFIGLGMMGLPMAENLARAPGIALVAFDRASRGRNVVSETKLAQFMIPGTFAGGFALKLQAKHLCIVASMLEGTQLDAPEVALCAGLWREASAVLGRPAG</sequence>
<feature type="domain" description="3-hydroxyisobutyrate dehydrogenase-like NAD-binding" evidence="1">
    <location>
        <begin position="32"/>
        <end position="100"/>
    </location>
</feature>
<dbReference type="GO" id="GO:0051287">
    <property type="term" value="F:NAD binding"/>
    <property type="evidence" value="ECO:0007669"/>
    <property type="project" value="InterPro"/>
</dbReference>
<dbReference type="InterPro" id="IPR036291">
    <property type="entry name" value="NAD(P)-bd_dom_sf"/>
</dbReference>
<accession>A0A6C1KFP9</accession>
<dbReference type="InterPro" id="IPR029154">
    <property type="entry name" value="HIBADH-like_NADP-bd"/>
</dbReference>
<dbReference type="Gene3D" id="3.40.50.720">
    <property type="entry name" value="NAD(P)-binding Rossmann-like Domain"/>
    <property type="match status" value="1"/>
</dbReference>
<organism evidence="2 3">
    <name type="scientific">Xanthobacter autotrophicus</name>
    <dbReference type="NCBI Taxonomy" id="280"/>
    <lineage>
        <taxon>Bacteria</taxon>
        <taxon>Pseudomonadati</taxon>
        <taxon>Pseudomonadota</taxon>
        <taxon>Alphaproteobacteria</taxon>
        <taxon>Hyphomicrobiales</taxon>
        <taxon>Xanthobacteraceae</taxon>
        <taxon>Xanthobacter</taxon>
    </lineage>
</organism>
<name>A0A6C1KFP9_XANAU</name>
<dbReference type="InterPro" id="IPR008927">
    <property type="entry name" value="6-PGluconate_DH-like_C_sf"/>
</dbReference>
<comment type="caution">
    <text evidence="2">The sequence shown here is derived from an EMBL/GenBank/DDBJ whole genome shotgun (WGS) entry which is preliminary data.</text>
</comment>
<dbReference type="Pfam" id="PF14833">
    <property type="entry name" value="NAD_binding_11"/>
    <property type="match status" value="1"/>
</dbReference>
<dbReference type="OrthoDB" id="9812907at2"/>
<dbReference type="SUPFAM" id="SSF51735">
    <property type="entry name" value="NAD(P)-binding Rossmann-fold domains"/>
    <property type="match status" value="1"/>
</dbReference>
<dbReference type="GO" id="GO:0016491">
    <property type="term" value="F:oxidoreductase activity"/>
    <property type="evidence" value="ECO:0007669"/>
    <property type="project" value="InterPro"/>
</dbReference>
<dbReference type="GO" id="GO:0016054">
    <property type="term" value="P:organic acid catabolic process"/>
    <property type="evidence" value="ECO:0007669"/>
    <property type="project" value="UniProtKB-ARBA"/>
</dbReference>
<dbReference type="InterPro" id="IPR002204">
    <property type="entry name" value="3-OH-isobutyrate_DH-rel_CS"/>
</dbReference>
<dbReference type="AlphaFoldDB" id="A0A6C1KFP9"/>
<dbReference type="PROSITE" id="PS00895">
    <property type="entry name" value="3_HYDROXYISOBUT_DH"/>
    <property type="match status" value="1"/>
</dbReference>
<gene>
    <name evidence="2" type="ORF">FBQ73_10180</name>
</gene>
<evidence type="ECO:0000313" key="2">
    <source>
        <dbReference type="EMBL" id="TLX43010.1"/>
    </source>
</evidence>
<protein>
    <recommendedName>
        <fullName evidence="1">3-hydroxyisobutyrate dehydrogenase-like NAD-binding domain-containing protein</fullName>
    </recommendedName>
</protein>
<evidence type="ECO:0000259" key="1">
    <source>
        <dbReference type="Pfam" id="PF14833"/>
    </source>
</evidence>
<dbReference type="GeneID" id="95773819"/>
<dbReference type="Proteomes" id="UP000305131">
    <property type="component" value="Unassembled WGS sequence"/>
</dbReference>
<dbReference type="GO" id="GO:0050661">
    <property type="term" value="F:NADP binding"/>
    <property type="evidence" value="ECO:0007669"/>
    <property type="project" value="InterPro"/>
</dbReference>